<accession>B0MAT2</accession>
<dbReference type="Gene3D" id="1.10.10.10">
    <property type="entry name" value="Winged helix-like DNA-binding domain superfamily/Winged helix DNA-binding domain"/>
    <property type="match status" value="2"/>
</dbReference>
<evidence type="ECO:0000313" key="6">
    <source>
        <dbReference type="Proteomes" id="UP000004935"/>
    </source>
</evidence>
<dbReference type="InterPro" id="IPR000524">
    <property type="entry name" value="Tscrpt_reg_HTH_GntR"/>
</dbReference>
<dbReference type="InterPro" id="IPR036388">
    <property type="entry name" value="WH-like_DNA-bd_sf"/>
</dbReference>
<dbReference type="RefSeq" id="WP_006566165.1">
    <property type="nucleotide sequence ID" value="NZ_AP023027.1"/>
</dbReference>
<feature type="domain" description="HTH gntR-type" evidence="4">
    <location>
        <begin position="254"/>
        <end position="322"/>
    </location>
</feature>
<sequence length="495" mass="56731">MKPQETKYSFIYREIKQSIINGRILPGDCLPSSRMLCSQFHVSRYTINRVFDALKKEGLIDIKPRLAPIVLPGKVVSEPENMLFDVLSKRKSIMQIYKTFAFISPPLLVFAAQDCNLEIMPHYKQAMKASRLGTAASGWRPSFAFLKEVLEIGGNPLLANLYSAFELYHFLNFFMEKCPYFLETYLQGSDSMTADIIDILKGRDPVVKHSQLDKLFQRFADSIAVTLEYLADSTPGCPVSSDVPFLWKPTRGKDYFYSRIISDLNQKIGSGEYPCGTYLPFEKQLAGQYDVSVSTIRKALNELEQRGLVKTLNAKGTIVIEPDDSRVNQMLPNPRRTQEALQYFHALQLLTLIIYPAALAAGPKFTVSEVAELEEKFILPDSICIIDIFEALLKHIELEPLRAILIEAFRLTEWGHYIAYYANKKLVIQKINKLIIAAVQHLHDGKVDSFANGMTDCYRYVLERAKEYMIKKYNFYRVAYIQVPEKYQMYEMDNV</sequence>
<evidence type="ECO:0000259" key="4">
    <source>
        <dbReference type="PROSITE" id="PS50949"/>
    </source>
</evidence>
<dbReference type="InterPro" id="IPR050679">
    <property type="entry name" value="Bact_HTH_transcr_reg"/>
</dbReference>
<dbReference type="HOGENOM" id="CLU_043516_2_0_9"/>
<dbReference type="PANTHER" id="PTHR44846">
    <property type="entry name" value="MANNOSYL-D-GLYCERATE TRANSPORT/METABOLISM SYSTEM REPRESSOR MNGR-RELATED"/>
    <property type="match status" value="1"/>
</dbReference>
<dbReference type="Proteomes" id="UP000004935">
    <property type="component" value="Unassembled WGS sequence"/>
</dbReference>
<evidence type="ECO:0000313" key="5">
    <source>
        <dbReference type="EMBL" id="EDR98607.1"/>
    </source>
</evidence>
<dbReference type="CDD" id="cd07377">
    <property type="entry name" value="WHTH_GntR"/>
    <property type="match status" value="2"/>
</dbReference>
<dbReference type="EMBL" id="ABAX03000005">
    <property type="protein sequence ID" value="EDR98607.1"/>
    <property type="molecule type" value="Genomic_DNA"/>
</dbReference>
<organism evidence="5 6">
    <name type="scientific">Anaerostipes caccae (strain DSM 14662 / CCUG 47493 / JCM 13470 / NCIMB 13811 / L1-92)</name>
    <dbReference type="NCBI Taxonomy" id="411490"/>
    <lineage>
        <taxon>Bacteria</taxon>
        <taxon>Bacillati</taxon>
        <taxon>Bacillota</taxon>
        <taxon>Clostridia</taxon>
        <taxon>Lachnospirales</taxon>
        <taxon>Lachnospiraceae</taxon>
        <taxon>Anaerostipes</taxon>
    </lineage>
</organism>
<keyword evidence="3" id="KW-0804">Transcription</keyword>
<dbReference type="SMART" id="SM00345">
    <property type="entry name" value="HTH_GNTR"/>
    <property type="match status" value="2"/>
</dbReference>
<dbReference type="GO" id="GO:0003677">
    <property type="term" value="F:DNA binding"/>
    <property type="evidence" value="ECO:0007669"/>
    <property type="project" value="UniProtKB-KW"/>
</dbReference>
<dbReference type="PRINTS" id="PR00035">
    <property type="entry name" value="HTHGNTR"/>
</dbReference>
<dbReference type="InterPro" id="IPR036390">
    <property type="entry name" value="WH_DNA-bd_sf"/>
</dbReference>
<dbReference type="PANTHER" id="PTHR44846:SF16">
    <property type="entry name" value="TRANSCRIPTIONAL REGULATOR PHNF-RELATED"/>
    <property type="match status" value="1"/>
</dbReference>
<dbReference type="eggNOG" id="COG2188">
    <property type="taxonomic scope" value="Bacteria"/>
</dbReference>
<gene>
    <name evidence="5" type="ORF">ANACAC_00658</name>
</gene>
<dbReference type="eggNOG" id="COG2186">
    <property type="taxonomic scope" value="Bacteria"/>
</dbReference>
<keyword evidence="2" id="KW-0238">DNA-binding</keyword>
<keyword evidence="6" id="KW-1185">Reference proteome</keyword>
<dbReference type="GO" id="GO:0003700">
    <property type="term" value="F:DNA-binding transcription factor activity"/>
    <property type="evidence" value="ECO:0007669"/>
    <property type="project" value="InterPro"/>
</dbReference>
<reference evidence="5" key="1">
    <citation type="submission" date="2007-11" db="EMBL/GenBank/DDBJ databases">
        <authorList>
            <person name="Fulton L."/>
            <person name="Clifton S."/>
            <person name="Fulton B."/>
            <person name="Xu J."/>
            <person name="Minx P."/>
            <person name="Pepin K.H."/>
            <person name="Johnson M."/>
            <person name="Thiruvilangam P."/>
            <person name="Bhonagiri V."/>
            <person name="Nash W.E."/>
            <person name="Mardis E.R."/>
            <person name="Wilson R.K."/>
        </authorList>
    </citation>
    <scope>NUCLEOTIDE SEQUENCE [LARGE SCALE GENOMIC DNA]</scope>
    <source>
        <strain evidence="5">DSM 14662</strain>
    </source>
</reference>
<evidence type="ECO:0000256" key="1">
    <source>
        <dbReference type="ARBA" id="ARBA00023015"/>
    </source>
</evidence>
<dbReference type="AlphaFoldDB" id="B0MAT2"/>
<dbReference type="SUPFAM" id="SSF46785">
    <property type="entry name" value="Winged helix' DNA-binding domain"/>
    <property type="match status" value="2"/>
</dbReference>
<dbReference type="STRING" id="411490.ANACAC_00658"/>
<keyword evidence="1" id="KW-0805">Transcription regulation</keyword>
<evidence type="ECO:0000256" key="2">
    <source>
        <dbReference type="ARBA" id="ARBA00023125"/>
    </source>
</evidence>
<evidence type="ECO:0000256" key="3">
    <source>
        <dbReference type="ARBA" id="ARBA00023163"/>
    </source>
</evidence>
<feature type="domain" description="HTH gntR-type" evidence="4">
    <location>
        <begin position="5"/>
        <end position="79"/>
    </location>
</feature>
<protein>
    <submittedName>
        <fullName evidence="5">Transcriptional regulator, GntR family</fullName>
    </submittedName>
</protein>
<dbReference type="Pfam" id="PF00392">
    <property type="entry name" value="GntR"/>
    <property type="match status" value="2"/>
</dbReference>
<proteinExistence type="predicted"/>
<comment type="caution">
    <text evidence="5">The sequence shown here is derived from an EMBL/GenBank/DDBJ whole genome shotgun (WGS) entry which is preliminary data.</text>
</comment>
<reference evidence="5" key="2">
    <citation type="submission" date="2013-11" db="EMBL/GenBank/DDBJ databases">
        <title>Draft genome sequence of Anaerostipes caccae (DSM 14662).</title>
        <authorList>
            <person name="Sudarsanam P."/>
            <person name="Ley R."/>
            <person name="Guruge J."/>
            <person name="Turnbaugh P.J."/>
            <person name="Mahowald M."/>
            <person name="Liep D."/>
            <person name="Gordon J."/>
        </authorList>
    </citation>
    <scope>NUCLEOTIDE SEQUENCE</scope>
    <source>
        <strain evidence="5">DSM 14662</strain>
    </source>
</reference>
<name>B0MAT2_ANACD</name>
<dbReference type="PROSITE" id="PS50949">
    <property type="entry name" value="HTH_GNTR"/>
    <property type="match status" value="2"/>
</dbReference>